<dbReference type="PANTHER" id="PTHR11533:SF174">
    <property type="entry name" value="PUROMYCIN-SENSITIVE AMINOPEPTIDASE-RELATED"/>
    <property type="match status" value="1"/>
</dbReference>
<evidence type="ECO:0000313" key="3">
    <source>
        <dbReference type="Proteomes" id="UP000007721"/>
    </source>
</evidence>
<keyword evidence="3" id="KW-1185">Reference proteome</keyword>
<gene>
    <name evidence="2" type="ordered locus">Geob_3560</name>
</gene>
<dbReference type="Proteomes" id="UP000007721">
    <property type="component" value="Chromosome"/>
</dbReference>
<dbReference type="OrthoDB" id="9816201at2"/>
<dbReference type="Pfam" id="PF01433">
    <property type="entry name" value="Peptidase_M1"/>
    <property type="match status" value="1"/>
</dbReference>
<organism evidence="2 3">
    <name type="scientific">Geotalea daltonii (strain DSM 22248 / JCM 15807 / FRC-32)</name>
    <name type="common">Geobacter daltonii</name>
    <dbReference type="NCBI Taxonomy" id="316067"/>
    <lineage>
        <taxon>Bacteria</taxon>
        <taxon>Pseudomonadati</taxon>
        <taxon>Thermodesulfobacteriota</taxon>
        <taxon>Desulfuromonadia</taxon>
        <taxon>Geobacterales</taxon>
        <taxon>Geobacteraceae</taxon>
        <taxon>Geotalea</taxon>
    </lineage>
</organism>
<dbReference type="HOGENOM" id="CLU_014353_0_0_7"/>
<dbReference type="GO" id="GO:0005737">
    <property type="term" value="C:cytoplasm"/>
    <property type="evidence" value="ECO:0007669"/>
    <property type="project" value="TreeGrafter"/>
</dbReference>
<feature type="domain" description="Peptidase M1 membrane alanine aminopeptidase" evidence="1">
    <location>
        <begin position="292"/>
        <end position="432"/>
    </location>
</feature>
<reference evidence="2 3" key="1">
    <citation type="submission" date="2009-01" db="EMBL/GenBank/DDBJ databases">
        <title>Complete sequence of Geobacter sp. FRC-32.</title>
        <authorList>
            <consortium name="US DOE Joint Genome Institute"/>
            <person name="Lucas S."/>
            <person name="Copeland A."/>
            <person name="Lapidus A."/>
            <person name="Glavina del Rio T."/>
            <person name="Dalin E."/>
            <person name="Tice H."/>
            <person name="Bruce D."/>
            <person name="Goodwin L."/>
            <person name="Pitluck S."/>
            <person name="Saunders E."/>
            <person name="Brettin T."/>
            <person name="Detter J.C."/>
            <person name="Han C."/>
            <person name="Larimer F."/>
            <person name="Land M."/>
            <person name="Hauser L."/>
            <person name="Kyrpides N."/>
            <person name="Ovchinnikova G."/>
            <person name="Kostka J."/>
            <person name="Richardson P."/>
        </authorList>
    </citation>
    <scope>NUCLEOTIDE SEQUENCE [LARGE SCALE GENOMIC DNA]</scope>
    <source>
        <strain evidence="3">DSM 22248 / JCM 15807 / FRC-32</strain>
    </source>
</reference>
<dbReference type="Gene3D" id="1.10.390.10">
    <property type="entry name" value="Neutral Protease Domain 2"/>
    <property type="match status" value="1"/>
</dbReference>
<dbReference type="InterPro" id="IPR050344">
    <property type="entry name" value="Peptidase_M1_aminopeptidases"/>
</dbReference>
<dbReference type="eggNOG" id="COG0308">
    <property type="taxonomic scope" value="Bacteria"/>
</dbReference>
<name>B9M6B3_GEODF</name>
<dbReference type="AlphaFoldDB" id="B9M6B3"/>
<evidence type="ECO:0000259" key="1">
    <source>
        <dbReference type="Pfam" id="PF01433"/>
    </source>
</evidence>
<proteinExistence type="predicted"/>
<dbReference type="GO" id="GO:0008270">
    <property type="term" value="F:zinc ion binding"/>
    <property type="evidence" value="ECO:0007669"/>
    <property type="project" value="InterPro"/>
</dbReference>
<dbReference type="EMBL" id="CP001390">
    <property type="protein sequence ID" value="ACM21901.1"/>
    <property type="molecule type" value="Genomic_DNA"/>
</dbReference>
<sequence length="690" mass="76028">MRVAIQVIIGLLLVLPCHITVLAAGMPAVERQELKVTLVPDRQLLKGESLVTFAASSGRVFLNLSSVAAIDTVSVAGKEVHYTFSGGALAVDLPGGGKKASATVHITYHAAYGAKVPERPVSSEDPTYGVTGAITSAGVFLGSDAGWYPAPQVLPEYRRTEIFAPAGMEAITSGKRLERSTAHNVSHSVWEEARPVGELSLSAGPYVVQERQLGHVDIYTYLYPQNAGLGKKYLDAAVKYIGMYTELFGPYPFDKFAAVENFFPTGYGYPSYTLMGSTVIRLPFIVDTSFPHEIAHCWWGNGVQVDYREGNWSEGLVTYLADYLLEEKKSPAAARDYRLRLLSDYSSLVKADRDFPLQKFMGRVDPASRAIGYGKGAMVFHMVRTRIGDRAFFHALKTLNRDFLFRAATWSDFIRAFSKTSGQDLGPFMRQWLTRFGGPALSFDKVTRRRKGGGWQLSGTIVQEASPAYELTLPLLIETERGNVQRTLVLSAKRTAFNLPVRYRPKRIILDPGADVFRILSAEELPPAVNLIKGAKDVALVVTDNCQADEGTLHDLLESLGQGRAPIVTEKNPGKVRLADHDLLFCGVPQQKHLSLDFPAGIKAAPKEFTIDDIRYKDYYDLLFVVTQHPLAVGKLAALLLPLSQDAAQKYALKITHYGKYGYLVFSGGENRRKGTFSPAGNVVEFRDKQ</sequence>
<dbReference type="GO" id="GO:0005615">
    <property type="term" value="C:extracellular space"/>
    <property type="evidence" value="ECO:0007669"/>
    <property type="project" value="TreeGrafter"/>
</dbReference>
<dbReference type="KEGG" id="geo:Geob_3560"/>
<protein>
    <submittedName>
        <fullName evidence="2">Peptidase, M1 superfamily, putative</fullName>
    </submittedName>
</protein>
<evidence type="ECO:0000313" key="2">
    <source>
        <dbReference type="EMBL" id="ACM21901.1"/>
    </source>
</evidence>
<dbReference type="GO" id="GO:0043171">
    <property type="term" value="P:peptide catabolic process"/>
    <property type="evidence" value="ECO:0007669"/>
    <property type="project" value="TreeGrafter"/>
</dbReference>
<dbReference type="SUPFAM" id="SSF55486">
    <property type="entry name" value="Metalloproteases ('zincins'), catalytic domain"/>
    <property type="match status" value="1"/>
</dbReference>
<dbReference type="GO" id="GO:0042277">
    <property type="term" value="F:peptide binding"/>
    <property type="evidence" value="ECO:0007669"/>
    <property type="project" value="TreeGrafter"/>
</dbReference>
<accession>B9M6B3</accession>
<dbReference type="InterPro" id="IPR027268">
    <property type="entry name" value="Peptidase_M4/M1_CTD_sf"/>
</dbReference>
<dbReference type="RefSeq" id="WP_012648629.1">
    <property type="nucleotide sequence ID" value="NC_011979.1"/>
</dbReference>
<dbReference type="InterPro" id="IPR014782">
    <property type="entry name" value="Peptidase_M1_dom"/>
</dbReference>
<dbReference type="STRING" id="316067.Geob_3560"/>
<dbReference type="PANTHER" id="PTHR11533">
    <property type="entry name" value="PROTEASE M1 ZINC METALLOPROTEASE"/>
    <property type="match status" value="1"/>
</dbReference>
<dbReference type="GO" id="GO:0016020">
    <property type="term" value="C:membrane"/>
    <property type="evidence" value="ECO:0007669"/>
    <property type="project" value="TreeGrafter"/>
</dbReference>
<dbReference type="GO" id="GO:0070006">
    <property type="term" value="F:metalloaminopeptidase activity"/>
    <property type="evidence" value="ECO:0007669"/>
    <property type="project" value="TreeGrafter"/>
</dbReference>